<dbReference type="PANTHER" id="PTHR13194">
    <property type="entry name" value="COMPLEX I INTERMEDIATE-ASSOCIATED PROTEIN 30"/>
    <property type="match status" value="1"/>
</dbReference>
<dbReference type="GO" id="GO:0005739">
    <property type="term" value="C:mitochondrion"/>
    <property type="evidence" value="ECO:0007669"/>
    <property type="project" value="UniProtKB-SubCell"/>
</dbReference>
<proteinExistence type="inferred from homology"/>
<evidence type="ECO:0000313" key="9">
    <source>
        <dbReference type="Proteomes" id="UP000271337"/>
    </source>
</evidence>
<evidence type="ECO:0000313" key="7">
    <source>
        <dbReference type="EMBL" id="RMY04502.1"/>
    </source>
</evidence>
<dbReference type="InterPro" id="IPR039131">
    <property type="entry name" value="NDUFAF1"/>
</dbReference>
<comment type="similarity">
    <text evidence="2">Belongs to the CIA30 family.</text>
</comment>
<sequence length="385" mass="42649">MVQQVAKVAVGKGNGCGPYTCAAGNFFDNLRQPRLKLPAATSGVRMSINVTITLIQTCPRPLFKDYIVIPGIWSQALKFNYRKEPIMFATPVRLARGQPGFWKRSMDEFKRQAGIAMRLEGLHRPSRAFPLVQFDSPESPDRCKIMSDATNFGGLSKASLDYVPGAAHKEAEGGGRIIGGAGAGINGGEKDLEENDEPAHAVFQGSISTELPPNRPDVQRSGFAAWRTRDRGFSLFGKLLWDIDPYAYLALRVKSDGRKYFVNIQTESIVPTDIHQHLLPCYTPGQWETVIIPFSAFVRTNYGMVVEPQREMLRQKVKSVGIGLTDRVPGPFELCIADVYATNKAPTRQVGREDSGFDFDEPEGTGLMDEVEPKQKKGEPERILI</sequence>
<organism evidence="7 9">
    <name type="scientific">Hortaea werneckii</name>
    <name type="common">Black yeast</name>
    <name type="synonym">Cladosporium werneckii</name>
    <dbReference type="NCBI Taxonomy" id="91943"/>
    <lineage>
        <taxon>Eukaryota</taxon>
        <taxon>Fungi</taxon>
        <taxon>Dikarya</taxon>
        <taxon>Ascomycota</taxon>
        <taxon>Pezizomycotina</taxon>
        <taxon>Dothideomycetes</taxon>
        <taxon>Dothideomycetidae</taxon>
        <taxon>Mycosphaerellales</taxon>
        <taxon>Teratosphaeriaceae</taxon>
        <taxon>Hortaea</taxon>
    </lineage>
</organism>
<reference evidence="9 10" key="1">
    <citation type="journal article" date="2018" name="BMC Genomics">
        <title>Genomic evidence for intraspecific hybridization in a clonal and extremely halotolerant yeast.</title>
        <authorList>
            <person name="Gostincar C."/>
            <person name="Stajich J.E."/>
            <person name="Zupancic J."/>
            <person name="Zalar P."/>
            <person name="Gunde-Cimerman N."/>
        </authorList>
    </citation>
    <scope>NUCLEOTIDE SEQUENCE [LARGE SCALE GENOMIC DNA]</scope>
    <source>
        <strain evidence="8 10">EXF-6651</strain>
        <strain evidence="7 9">EXF-6669</strain>
    </source>
</reference>
<dbReference type="Pfam" id="PF08547">
    <property type="entry name" value="CIA30"/>
    <property type="match status" value="1"/>
</dbReference>
<evidence type="ECO:0000256" key="4">
    <source>
        <dbReference type="ARBA" id="ARBA00023186"/>
    </source>
</evidence>
<evidence type="ECO:0000256" key="2">
    <source>
        <dbReference type="ARBA" id="ARBA00007884"/>
    </source>
</evidence>
<dbReference type="InterPro" id="IPR013857">
    <property type="entry name" value="NADH-UbQ_OxRdtase-assoc_prot30"/>
</dbReference>
<evidence type="ECO:0000259" key="6">
    <source>
        <dbReference type="Pfam" id="PF08547"/>
    </source>
</evidence>
<dbReference type="InterPro" id="IPR008979">
    <property type="entry name" value="Galactose-bd-like_sf"/>
</dbReference>
<dbReference type="OrthoDB" id="42561at2759"/>
<dbReference type="EMBL" id="QWIM01000315">
    <property type="protein sequence ID" value="RMY36268.1"/>
    <property type="molecule type" value="Genomic_DNA"/>
</dbReference>
<evidence type="ECO:0000313" key="10">
    <source>
        <dbReference type="Proteomes" id="UP000276864"/>
    </source>
</evidence>
<protein>
    <recommendedName>
        <fullName evidence="6">NADH:ubiquinone oxidoreductase intermediate-associated protein 30 domain-containing protein</fullName>
    </recommendedName>
</protein>
<dbReference type="GO" id="GO:0010257">
    <property type="term" value="P:NADH dehydrogenase complex assembly"/>
    <property type="evidence" value="ECO:0007669"/>
    <property type="project" value="TreeGrafter"/>
</dbReference>
<evidence type="ECO:0000313" key="8">
    <source>
        <dbReference type="EMBL" id="RMY36268.1"/>
    </source>
</evidence>
<dbReference type="VEuPathDB" id="FungiDB:BTJ68_10733"/>
<dbReference type="AlphaFoldDB" id="A0A3M6YNY3"/>
<dbReference type="Proteomes" id="UP000271337">
    <property type="component" value="Unassembled WGS sequence"/>
</dbReference>
<feature type="region of interest" description="Disordered" evidence="5">
    <location>
        <begin position="347"/>
        <end position="385"/>
    </location>
</feature>
<comment type="caution">
    <text evidence="7">The sequence shown here is derived from an EMBL/GenBank/DDBJ whole genome shotgun (WGS) entry which is preliminary data.</text>
</comment>
<dbReference type="EMBL" id="QWIL01001338">
    <property type="protein sequence ID" value="RMY04502.1"/>
    <property type="molecule type" value="Genomic_DNA"/>
</dbReference>
<comment type="subcellular location">
    <subcellularLocation>
        <location evidence="1">Mitochondrion</location>
    </subcellularLocation>
</comment>
<accession>A0A3M6YNY3</accession>
<evidence type="ECO:0000256" key="5">
    <source>
        <dbReference type="SAM" id="MobiDB-lite"/>
    </source>
</evidence>
<dbReference type="GO" id="GO:0051082">
    <property type="term" value="F:unfolded protein binding"/>
    <property type="evidence" value="ECO:0007669"/>
    <property type="project" value="TreeGrafter"/>
</dbReference>
<dbReference type="PANTHER" id="PTHR13194:SF18">
    <property type="entry name" value="COMPLEX I INTERMEDIATE-ASSOCIATED PROTEIN 30, MITOCHONDRIAL"/>
    <property type="match status" value="1"/>
</dbReference>
<evidence type="ECO:0000256" key="1">
    <source>
        <dbReference type="ARBA" id="ARBA00004173"/>
    </source>
</evidence>
<keyword evidence="3" id="KW-0496">Mitochondrion</keyword>
<keyword evidence="4" id="KW-0143">Chaperone</keyword>
<dbReference type="GO" id="GO:0006120">
    <property type="term" value="P:mitochondrial electron transport, NADH to ubiquinone"/>
    <property type="evidence" value="ECO:0007669"/>
    <property type="project" value="TreeGrafter"/>
</dbReference>
<feature type="domain" description="NADH:ubiquinone oxidoreductase intermediate-associated protein 30" evidence="6">
    <location>
        <begin position="133"/>
        <end position="336"/>
    </location>
</feature>
<dbReference type="SUPFAM" id="SSF49785">
    <property type="entry name" value="Galactose-binding domain-like"/>
    <property type="match status" value="1"/>
</dbReference>
<gene>
    <name evidence="8" type="ORF">D0866_04048</name>
    <name evidence="7" type="ORF">D0867_10328</name>
</gene>
<evidence type="ECO:0000256" key="3">
    <source>
        <dbReference type="ARBA" id="ARBA00023128"/>
    </source>
</evidence>
<feature type="compositionally biased region" description="Basic and acidic residues" evidence="5">
    <location>
        <begin position="371"/>
        <end position="385"/>
    </location>
</feature>
<name>A0A3M6YNY3_HORWE</name>
<dbReference type="Proteomes" id="UP000276864">
    <property type="component" value="Unassembled WGS sequence"/>
</dbReference>